<evidence type="ECO:0000313" key="1">
    <source>
        <dbReference type="EMBL" id="CAJ1943045.1"/>
    </source>
</evidence>
<accession>A0AA86V9A8</accession>
<evidence type="ECO:0000313" key="2">
    <source>
        <dbReference type="Proteomes" id="UP001189624"/>
    </source>
</evidence>
<sequence>MADTTLEGVGHGNLAKFDAIICRPLLQQKTEMWKTQVMDHAVSWSCWGRVRAMLRRGRWDGKTRNEYGPTHFLISIVV</sequence>
<keyword evidence="2" id="KW-1185">Reference proteome</keyword>
<protein>
    <submittedName>
        <fullName evidence="1">Uncharacterized protein</fullName>
    </submittedName>
</protein>
<dbReference type="EMBL" id="OY731400">
    <property type="protein sequence ID" value="CAJ1943045.1"/>
    <property type="molecule type" value="Genomic_DNA"/>
</dbReference>
<dbReference type="AlphaFoldDB" id="A0AA86V9A8"/>
<reference evidence="1" key="1">
    <citation type="submission" date="2023-10" db="EMBL/GenBank/DDBJ databases">
        <authorList>
            <person name="Domelevo Entfellner J.-B."/>
        </authorList>
    </citation>
    <scope>NUCLEOTIDE SEQUENCE</scope>
</reference>
<proteinExistence type="predicted"/>
<name>A0AA86V9A8_9FABA</name>
<dbReference type="Gramene" id="rna-AYBTSS11_LOCUS11150">
    <property type="protein sequence ID" value="CAJ1943045.1"/>
    <property type="gene ID" value="gene-AYBTSS11_LOCUS11150"/>
</dbReference>
<gene>
    <name evidence="1" type="ORF">AYBTSS11_LOCUS11150</name>
</gene>
<organism evidence="1 2">
    <name type="scientific">Sphenostylis stenocarpa</name>
    <dbReference type="NCBI Taxonomy" id="92480"/>
    <lineage>
        <taxon>Eukaryota</taxon>
        <taxon>Viridiplantae</taxon>
        <taxon>Streptophyta</taxon>
        <taxon>Embryophyta</taxon>
        <taxon>Tracheophyta</taxon>
        <taxon>Spermatophyta</taxon>
        <taxon>Magnoliopsida</taxon>
        <taxon>eudicotyledons</taxon>
        <taxon>Gunneridae</taxon>
        <taxon>Pentapetalae</taxon>
        <taxon>rosids</taxon>
        <taxon>fabids</taxon>
        <taxon>Fabales</taxon>
        <taxon>Fabaceae</taxon>
        <taxon>Papilionoideae</taxon>
        <taxon>50 kb inversion clade</taxon>
        <taxon>NPAAA clade</taxon>
        <taxon>indigoferoid/millettioid clade</taxon>
        <taxon>Phaseoleae</taxon>
        <taxon>Sphenostylis</taxon>
    </lineage>
</organism>
<dbReference type="Proteomes" id="UP001189624">
    <property type="component" value="Chromosome 3"/>
</dbReference>